<dbReference type="AlphaFoldDB" id="A0A0F9BX90"/>
<feature type="non-terminal residue" evidence="1">
    <location>
        <position position="1"/>
    </location>
</feature>
<organism evidence="1">
    <name type="scientific">marine sediment metagenome</name>
    <dbReference type="NCBI Taxonomy" id="412755"/>
    <lineage>
        <taxon>unclassified sequences</taxon>
        <taxon>metagenomes</taxon>
        <taxon>ecological metagenomes</taxon>
    </lineage>
</organism>
<gene>
    <name evidence="1" type="ORF">LCGC14_2677370</name>
</gene>
<comment type="caution">
    <text evidence="1">The sequence shown here is derived from an EMBL/GenBank/DDBJ whole genome shotgun (WGS) entry which is preliminary data.</text>
</comment>
<evidence type="ECO:0000313" key="1">
    <source>
        <dbReference type="EMBL" id="KKK94984.1"/>
    </source>
</evidence>
<protein>
    <submittedName>
        <fullName evidence="1">Uncharacterized protein</fullName>
    </submittedName>
</protein>
<sequence>GAVGPAEAPDRGLMGDIGGFFGGLFD</sequence>
<name>A0A0F9BX90_9ZZZZ</name>
<proteinExistence type="predicted"/>
<dbReference type="EMBL" id="LAZR01047111">
    <property type="protein sequence ID" value="KKK94984.1"/>
    <property type="molecule type" value="Genomic_DNA"/>
</dbReference>
<reference evidence="1" key="1">
    <citation type="journal article" date="2015" name="Nature">
        <title>Complex archaea that bridge the gap between prokaryotes and eukaryotes.</title>
        <authorList>
            <person name="Spang A."/>
            <person name="Saw J.H."/>
            <person name="Jorgensen S.L."/>
            <person name="Zaremba-Niedzwiedzka K."/>
            <person name="Martijn J."/>
            <person name="Lind A.E."/>
            <person name="van Eijk R."/>
            <person name="Schleper C."/>
            <person name="Guy L."/>
            <person name="Ettema T.J."/>
        </authorList>
    </citation>
    <scope>NUCLEOTIDE SEQUENCE</scope>
</reference>
<accession>A0A0F9BX90</accession>